<dbReference type="Proteomes" id="UP001155027">
    <property type="component" value="Unassembled WGS sequence"/>
</dbReference>
<dbReference type="AlphaFoldDB" id="A0A9X2TDF3"/>
<protein>
    <submittedName>
        <fullName evidence="1">Uncharacterized protein</fullName>
    </submittedName>
</protein>
<comment type="caution">
    <text evidence="1">The sequence shown here is derived from an EMBL/GenBank/DDBJ whole genome shotgun (WGS) entry which is preliminary data.</text>
</comment>
<evidence type="ECO:0000313" key="2">
    <source>
        <dbReference type="Proteomes" id="UP001155027"/>
    </source>
</evidence>
<gene>
    <name evidence="1" type="ORF">GGP71_003314</name>
</gene>
<name>A0A9X2TDF3_9BACT</name>
<dbReference type="EMBL" id="JANUAU010000020">
    <property type="protein sequence ID" value="MCS3679363.1"/>
    <property type="molecule type" value="Genomic_DNA"/>
</dbReference>
<reference evidence="1" key="1">
    <citation type="submission" date="2022-08" db="EMBL/GenBank/DDBJ databases">
        <title>Genomic Encyclopedia of Type Strains, Phase V (KMG-V): Genome sequencing to study the core and pangenomes of soil and plant-associated prokaryotes.</title>
        <authorList>
            <person name="Whitman W."/>
        </authorList>
    </citation>
    <scope>NUCLEOTIDE SEQUENCE</scope>
    <source>
        <strain evidence="1">0</strain>
    </source>
</reference>
<accession>A0A9X2TDF3</accession>
<proteinExistence type="predicted"/>
<evidence type="ECO:0000313" key="1">
    <source>
        <dbReference type="EMBL" id="MCS3679363.1"/>
    </source>
</evidence>
<organism evidence="1 2">
    <name type="scientific">Salinibacter ruber</name>
    <dbReference type="NCBI Taxonomy" id="146919"/>
    <lineage>
        <taxon>Bacteria</taxon>
        <taxon>Pseudomonadati</taxon>
        <taxon>Rhodothermota</taxon>
        <taxon>Rhodothermia</taxon>
        <taxon>Rhodothermales</taxon>
        <taxon>Salinibacteraceae</taxon>
        <taxon>Salinibacter</taxon>
    </lineage>
</organism>
<sequence length="104" mass="11736">MPPESTPQHGPVRKATASPGAVTRCYKAMCAVCGRTDIYDGHDKERDVWPQLREHGWKQTTRLTEGGSRHWICAKHHEPGSYKVYRDKEIQRVELGPGDVPGLE</sequence>